<keyword evidence="2" id="KW-1133">Transmembrane helix</keyword>
<evidence type="ECO:0000259" key="3">
    <source>
        <dbReference type="PROSITE" id="PS50011"/>
    </source>
</evidence>
<keyword evidence="5" id="KW-1185">Reference proteome</keyword>
<dbReference type="PROSITE" id="PS50011">
    <property type="entry name" value="PROTEIN_KINASE_DOM"/>
    <property type="match status" value="1"/>
</dbReference>
<feature type="transmembrane region" description="Helical" evidence="2">
    <location>
        <begin position="875"/>
        <end position="892"/>
    </location>
</feature>
<dbReference type="GO" id="GO:0007166">
    <property type="term" value="P:cell surface receptor signaling pathway"/>
    <property type="evidence" value="ECO:0007669"/>
    <property type="project" value="InterPro"/>
</dbReference>
<feature type="compositionally biased region" description="Low complexity" evidence="1">
    <location>
        <begin position="1520"/>
        <end position="1533"/>
    </location>
</feature>
<feature type="compositionally biased region" description="Polar residues" evidence="1">
    <location>
        <begin position="1459"/>
        <end position="1473"/>
    </location>
</feature>
<dbReference type="InterPro" id="IPR011009">
    <property type="entry name" value="Kinase-like_dom_sf"/>
</dbReference>
<feature type="region of interest" description="Disordered" evidence="1">
    <location>
        <begin position="1453"/>
        <end position="1601"/>
    </location>
</feature>
<keyword evidence="2" id="KW-0812">Transmembrane</keyword>
<dbReference type="InterPro" id="IPR040241">
    <property type="entry name" value="TRP_Flc/Pkd2-like"/>
</dbReference>
<feature type="compositionally biased region" description="Acidic residues" evidence="1">
    <location>
        <begin position="1487"/>
        <end position="1498"/>
    </location>
</feature>
<keyword evidence="2" id="KW-0472">Membrane</keyword>
<dbReference type="InterPro" id="IPR059179">
    <property type="entry name" value="MLKL-like_MCAfunc"/>
</dbReference>
<feature type="compositionally biased region" description="Basic residues" evidence="1">
    <location>
        <begin position="1504"/>
        <end position="1515"/>
    </location>
</feature>
<gene>
    <name evidence="4" type="ORF">H1R20_g5331</name>
</gene>
<dbReference type="InterPro" id="IPR036537">
    <property type="entry name" value="Adaptor_Cbl_N_dom_sf"/>
</dbReference>
<evidence type="ECO:0000256" key="2">
    <source>
        <dbReference type="SAM" id="Phobius"/>
    </source>
</evidence>
<dbReference type="GO" id="GO:0005524">
    <property type="term" value="F:ATP binding"/>
    <property type="evidence" value="ECO:0007669"/>
    <property type="project" value="InterPro"/>
</dbReference>
<feature type="domain" description="Protein kinase" evidence="3">
    <location>
        <begin position="201"/>
        <end position="578"/>
    </location>
</feature>
<feature type="compositionally biased region" description="Polar residues" evidence="1">
    <location>
        <begin position="1233"/>
        <end position="1245"/>
    </location>
</feature>
<name>A0A9W8JB90_9AGAR</name>
<feature type="transmembrane region" description="Helical" evidence="2">
    <location>
        <begin position="764"/>
        <end position="789"/>
    </location>
</feature>
<feature type="transmembrane region" description="Helical" evidence="2">
    <location>
        <begin position="904"/>
        <end position="926"/>
    </location>
</feature>
<dbReference type="SUPFAM" id="SSF56112">
    <property type="entry name" value="Protein kinase-like (PK-like)"/>
    <property type="match status" value="1"/>
</dbReference>
<feature type="compositionally biased region" description="Gly residues" evidence="1">
    <location>
        <begin position="1544"/>
        <end position="1554"/>
    </location>
</feature>
<comment type="caution">
    <text evidence="4">The sequence shown here is derived from an EMBL/GenBank/DDBJ whole genome shotgun (WGS) entry which is preliminary data.</text>
</comment>
<dbReference type="InterPro" id="IPR010308">
    <property type="entry name" value="TRP_C"/>
</dbReference>
<reference evidence="4" key="1">
    <citation type="submission" date="2022-06" db="EMBL/GenBank/DDBJ databases">
        <title>Genome Sequence of Candolleomyces eurysporus.</title>
        <authorList>
            <person name="Buettner E."/>
        </authorList>
    </citation>
    <scope>NUCLEOTIDE SEQUENCE</scope>
    <source>
        <strain evidence="4">VTCC 930004</strain>
    </source>
</reference>
<dbReference type="Proteomes" id="UP001140091">
    <property type="component" value="Unassembled WGS sequence"/>
</dbReference>
<evidence type="ECO:0000313" key="5">
    <source>
        <dbReference type="Proteomes" id="UP001140091"/>
    </source>
</evidence>
<dbReference type="SMART" id="SM00220">
    <property type="entry name" value="S_TKc"/>
    <property type="match status" value="1"/>
</dbReference>
<feature type="compositionally biased region" description="Basic residues" evidence="1">
    <location>
        <begin position="1108"/>
        <end position="1117"/>
    </location>
</feature>
<dbReference type="GO" id="GO:0016020">
    <property type="term" value="C:membrane"/>
    <property type="evidence" value="ECO:0007669"/>
    <property type="project" value="TreeGrafter"/>
</dbReference>
<feature type="transmembrane region" description="Helical" evidence="2">
    <location>
        <begin position="984"/>
        <end position="1006"/>
    </location>
</feature>
<dbReference type="PANTHER" id="PTHR31145:SF6">
    <property type="entry name" value="INTEGRAL MEMBRANE PROTEIN (AFU_ORTHOLOGUE AFUA_7G01610)"/>
    <property type="match status" value="1"/>
</dbReference>
<feature type="transmembrane region" description="Helical" evidence="2">
    <location>
        <begin position="1046"/>
        <end position="1068"/>
    </location>
</feature>
<dbReference type="EMBL" id="JANBPK010000806">
    <property type="protein sequence ID" value="KAJ2931726.1"/>
    <property type="molecule type" value="Genomic_DNA"/>
</dbReference>
<evidence type="ECO:0000256" key="1">
    <source>
        <dbReference type="SAM" id="MobiDB-lite"/>
    </source>
</evidence>
<feature type="transmembrane region" description="Helical" evidence="2">
    <location>
        <begin position="583"/>
        <end position="604"/>
    </location>
</feature>
<dbReference type="OrthoDB" id="5312224at2759"/>
<feature type="region of interest" description="Disordered" evidence="1">
    <location>
        <begin position="1157"/>
        <end position="1205"/>
    </location>
</feature>
<dbReference type="Gene3D" id="1.20.930.20">
    <property type="entry name" value="Adaptor protein Cbl, N-terminal domain"/>
    <property type="match status" value="1"/>
</dbReference>
<feature type="compositionally biased region" description="Polar residues" evidence="1">
    <location>
        <begin position="1326"/>
        <end position="1345"/>
    </location>
</feature>
<dbReference type="GO" id="GO:0004672">
    <property type="term" value="F:protein kinase activity"/>
    <property type="evidence" value="ECO:0007669"/>
    <property type="project" value="InterPro"/>
</dbReference>
<evidence type="ECO:0000313" key="4">
    <source>
        <dbReference type="EMBL" id="KAJ2931726.1"/>
    </source>
</evidence>
<protein>
    <recommendedName>
        <fullName evidence="3">Protein kinase domain-containing protein</fullName>
    </recommendedName>
</protein>
<dbReference type="CDD" id="cd21037">
    <property type="entry name" value="MLKL_NTD"/>
    <property type="match status" value="1"/>
</dbReference>
<feature type="transmembrane region" description="Helical" evidence="2">
    <location>
        <begin position="1012"/>
        <end position="1034"/>
    </location>
</feature>
<dbReference type="InterPro" id="IPR008271">
    <property type="entry name" value="Ser/Thr_kinase_AS"/>
</dbReference>
<feature type="compositionally biased region" description="Polar residues" evidence="1">
    <location>
        <begin position="1292"/>
        <end position="1309"/>
    </location>
</feature>
<feature type="compositionally biased region" description="Low complexity" evidence="1">
    <location>
        <begin position="1253"/>
        <end position="1272"/>
    </location>
</feature>
<feature type="transmembrane region" description="Helical" evidence="2">
    <location>
        <begin position="959"/>
        <end position="977"/>
    </location>
</feature>
<feature type="non-terminal residue" evidence="4">
    <location>
        <position position="1601"/>
    </location>
</feature>
<dbReference type="Pfam" id="PF06011">
    <property type="entry name" value="TRP"/>
    <property type="match status" value="1"/>
</dbReference>
<dbReference type="InterPro" id="IPR000719">
    <property type="entry name" value="Prot_kinase_dom"/>
</dbReference>
<dbReference type="Pfam" id="PF00069">
    <property type="entry name" value="Pkinase"/>
    <property type="match status" value="1"/>
</dbReference>
<dbReference type="PROSITE" id="PS00108">
    <property type="entry name" value="PROTEIN_KINASE_ST"/>
    <property type="match status" value="1"/>
</dbReference>
<proteinExistence type="predicted"/>
<feature type="region of interest" description="Disordered" evidence="1">
    <location>
        <begin position="1108"/>
        <end position="1143"/>
    </location>
</feature>
<organism evidence="4 5">
    <name type="scientific">Candolleomyces eurysporus</name>
    <dbReference type="NCBI Taxonomy" id="2828524"/>
    <lineage>
        <taxon>Eukaryota</taxon>
        <taxon>Fungi</taxon>
        <taxon>Dikarya</taxon>
        <taxon>Basidiomycota</taxon>
        <taxon>Agaricomycotina</taxon>
        <taxon>Agaricomycetes</taxon>
        <taxon>Agaricomycetidae</taxon>
        <taxon>Agaricales</taxon>
        <taxon>Agaricineae</taxon>
        <taxon>Psathyrellaceae</taxon>
        <taxon>Candolleomyces</taxon>
    </lineage>
</organism>
<feature type="region of interest" description="Disordered" evidence="1">
    <location>
        <begin position="1226"/>
        <end position="1418"/>
    </location>
</feature>
<dbReference type="GO" id="GO:0055085">
    <property type="term" value="P:transmembrane transport"/>
    <property type="evidence" value="ECO:0007669"/>
    <property type="project" value="TreeGrafter"/>
</dbReference>
<sequence length="1601" mass="173003">MSAPKQQPHFIISLGKSLAQITAEFSPIPGYGLLSAALCSILETCDNVTQNRFASRQLAERCHYFLLAIRESEDKGSLSNPRTAKATAEGELFSIRDRMEKWAKMGKFKSYVNQDDIAREIVECHSSLSDCITRLQLTSQFEILEWQKEFSQRSKQDHQVLVEHLADVQAKQEITMDLARNNNEMLKTLMTMMQTAMGENKQTAERIQHGLSQNLYQLQKTSGQLLPNFNLNSGEVKRTSDFPVRGNATMDIYEGIYLGSERVSMKAIRAMKTDDRTVHRFKREGEIWAKVWERDRGQYIVPFYGFCQIDGPFPYMISPWQENGNTLNYIKANDSKIDYPQFLKRIALGVHLLHTFNPPIVHGDIKSVNILIDDEGNPRLTDFGLSQIIDDVSAAPFTQSSIVADSFRYFAPEVCTGTGVMSTMADMYALGMTVLENKLNVSTVYAQVLSDELDGTVLNLTVFGNSPSQIVGLTNESGSLATLFATTSILTLNAWTSSNYLCENLRPPSPLPSLATPNTTYCPIAAGPFAFSSRIPWGNDRELTTLHTRLRAVDPFGAELVCIDVDTTPVDPNPHTIYGMANIILWSTVGLAVAYWLLVGLARISAAWKRGLSRSGKGLWPKAQSAGFILASAVSGERLANAPALLRFCTPSLRDVIFHTQWCALLGMVAVQWPQFAYPLLTQTAWSTLVFNVSLTPGARDHLWNPLTNPPFDPPAGFADQIADPQSPIYINPTVPNTLYTLPEGASHGISSFAYTLGIRPQDLFPTCMILFLGIVAGTIVISGVFWFIDVFVTSVLKKFTGNTTYGPTSRNVKGPALGTAAKEVDTPAALLEEDRPLTNPGLGFPLTSTSSRNALSISPSDIGSFHGNVLHGNLVRLLILFHLPITVFSCYQMTLPRSVVSAASITLGALSFVIFSLLIPAHLVIRVTFTSTNRLYDDVRTLLSLGPLYNHYRHGSQLFATLLFATNIAFGVTIGVGQKSGTAQAIIILVVEVISALVTSIWLPWGTGASMGLISFLFCVARIVVAVLLVILTPTISVGAGPGGWVAYGILIVLALVYLALVLMLLIKLIEATIRVFGRVGFDRSRHVHDAGLFGACGLLGCCGSRRRKRRGKGKGTGKGSSGDKYKSSELGDSPSSLNVSGFPVRRNSDLSSYNPPAALLGADGGSDQGSITNPRFLGSADSRKGSTHSQPPSVLRPEHANQPYREEIDREWWNENEGQGGAFIMGAWQPFGSSGNATGQSGPASKYMSVPQSQQAPKPSPSPQATTPSTGFSRVGGGRAHIDSPYAITPTGNNHSQLGLPNSSNNPGHVFPSSGQLGVPPPQNAGSTQPLRSSPVQSHSPSAVGSHPPSSFPRHQVPPANYIDEEEAPLPLSSVRQAQPAPVPMDQPQHHQHHELEPLPAGAMQPAHIRTKSQTAIIEDAGPLLYNPASSSNSASQTGISARFSLSGLQPIKIPSFGSSSGLNPNSASRTQPPPSAPPMFTLSADDDEADDDSGADDQQQKKKWYQLRKKRPHSSEGRTTTNTTTGSSSSFPVAQDQELGAIGGESGGGTGSSTPQRSFVVIRKPPSGSMSRLNHPSGSSSQGQRATSSSSRSRPPTR</sequence>
<feature type="compositionally biased region" description="Low complexity" evidence="1">
    <location>
        <begin position="1580"/>
        <end position="1601"/>
    </location>
</feature>
<dbReference type="PANTHER" id="PTHR31145">
    <property type="entry name" value="INTEGRAL MEMBRANE PROTEIN (AFU_ORTHOLOGUE AFUA_7G01610)"/>
    <property type="match status" value="1"/>
</dbReference>
<accession>A0A9W8JB90</accession>
<dbReference type="Gene3D" id="1.10.510.10">
    <property type="entry name" value="Transferase(Phosphotransferase) domain 1"/>
    <property type="match status" value="1"/>
</dbReference>